<name>A0AB33IUK1_9BACT</name>
<protein>
    <recommendedName>
        <fullName evidence="3">Outer membrane protein beta-barrel domain-containing protein</fullName>
    </recommendedName>
</protein>
<reference evidence="2" key="1">
    <citation type="submission" date="2024-07" db="EMBL/GenBank/DDBJ databases">
        <title>Complete genome sequence of Prevotella sp. YM-2024 GTC17253.</title>
        <authorList>
            <person name="Hayashi M."/>
            <person name="Muto Y."/>
            <person name="Tanaka K."/>
            <person name="Niwa H."/>
        </authorList>
    </citation>
    <scope>NUCLEOTIDE SEQUENCE</scope>
    <source>
        <strain evidence="2">GTC17253</strain>
    </source>
</reference>
<keyword evidence="1" id="KW-0732">Signal</keyword>
<dbReference type="EMBL" id="AP035785">
    <property type="protein sequence ID" value="BFO71616.1"/>
    <property type="molecule type" value="Genomic_DNA"/>
</dbReference>
<proteinExistence type="predicted"/>
<gene>
    <name evidence="2" type="ORF">GTC17253_15820</name>
</gene>
<dbReference type="AlphaFoldDB" id="A0AB33IUK1"/>
<accession>A0AB33IUK1</accession>
<evidence type="ECO:0000313" key="2">
    <source>
        <dbReference type="EMBL" id="BFO71616.1"/>
    </source>
</evidence>
<sequence>MKQTVLLLILLFCSAEVPAQDEKTVDLDGIEVRASRVIIRPDGRKLIPSDKQKAASTSGYSLLNKLSLPNLRVDEVTNSITALGNKGMVQVLINNRSASVEDMLSLSPQSVKSVDFIENPGLRYGTDVAYVVHIHTLRAVSGYTVGFNGLNSLTALYGHNTVYGQLNRGNSEFGVSYNSGYVSRSASDYDEQSFYHLADQTVRSITRRNVDGKMSSLNHGVQLKYTLADSSSYVFQASLNGQFSRIPKNSMTRELQDGTDYTLSHSSNRETSSSPSLDLYFYRALGKRQELTLNVVGTLIDTYWKQTDDEGEDYRYSVDGKTYSLLSEAVYEHRLQPFTFSLGAHYSLKYTANQYSGNVESLNHIHTSSGDVYGEIAGSWGRLRYKADVGITQSRCRQDSFRDRFWMFRPKLSLGYPMTDRLYLSYTFDTYKHVSRIALTSDVRIRQNSMEWLVGNPNLQPARLREHQARFTYQTPRLTANLVGTYRLVPHSNMVVYERTNDNLFIQTQRNQRGVSFLVVQATGRYDVIPEKLIVSMNGGINRFWNRGDAYTHTYTSYSYGASVQAYLGKWTLMGLFDNGWGWMEGEGVGISGSASSIQATYRIRNGSISLHWNNPFQAHPRSLKSEVRSSLIQKYITTRYRHQGNMVSLNFTWRLSRGQKYRDVQRTLQNKETDAGILK</sequence>
<feature type="signal peptide" evidence="1">
    <location>
        <begin position="1"/>
        <end position="19"/>
    </location>
</feature>
<dbReference type="SUPFAM" id="SSF56935">
    <property type="entry name" value="Porins"/>
    <property type="match status" value="1"/>
</dbReference>
<evidence type="ECO:0000256" key="1">
    <source>
        <dbReference type="SAM" id="SignalP"/>
    </source>
</evidence>
<organism evidence="2">
    <name type="scientific">Prevotella sp. GTC17253</name>
    <dbReference type="NCBI Taxonomy" id="3236793"/>
    <lineage>
        <taxon>Bacteria</taxon>
        <taxon>Pseudomonadati</taxon>
        <taxon>Bacteroidota</taxon>
        <taxon>Bacteroidia</taxon>
        <taxon>Bacteroidales</taxon>
        <taxon>Prevotellaceae</taxon>
        <taxon>Prevotella</taxon>
    </lineage>
</organism>
<feature type="chain" id="PRO_5044295995" description="Outer membrane protein beta-barrel domain-containing protein" evidence="1">
    <location>
        <begin position="20"/>
        <end position="680"/>
    </location>
</feature>
<evidence type="ECO:0008006" key="3">
    <source>
        <dbReference type="Google" id="ProtNLM"/>
    </source>
</evidence>